<dbReference type="InterPro" id="IPR016195">
    <property type="entry name" value="Pol/histidinol_Pase-like"/>
</dbReference>
<evidence type="ECO:0000256" key="3">
    <source>
        <dbReference type="ARBA" id="ARBA00022694"/>
    </source>
</evidence>
<keyword evidence="5" id="KW-1185">Reference proteome</keyword>
<evidence type="ECO:0000256" key="1">
    <source>
        <dbReference type="ARBA" id="ARBA00004123"/>
    </source>
</evidence>
<sequence length="313" mass="35064">MGFFDLNIPYLDSSQSNKTTRTKLVVKAMELGYTGIAYNRTIKGVMSDHDRCSISPLTLSSLLNLVPSLSLSVNLHRDLLGVPRATPFRQYTRLTVVAENHSQSLALNSGNPVLKTYDLVAVKPLDQTVFDDACDKSEVDIIAIDFSERLPFRLKQAKVKAAIERGVYFEITYSDLIVDVQTRRQMISNAKCAKGGYKSVHDLDSVLFDPRNFLQLAGDPRADQRRFKELGKLKFPEQVPNTVTLSIHKLLLVDWTRGKNLIFSSAAPSVNELRGPYDVANLSSLLGLSMERAKAAISKNCRYERFLKPHSIQ</sequence>
<keyword evidence="3" id="KW-0819">tRNA processing</keyword>
<dbReference type="PANTHER" id="PTHR13031:SF0">
    <property type="entry name" value="RIBONUCLEASE P PROTEIN SUBUNIT P30"/>
    <property type="match status" value="1"/>
</dbReference>
<dbReference type="Pfam" id="PF01876">
    <property type="entry name" value="RNase_P_p30"/>
    <property type="match status" value="2"/>
</dbReference>
<dbReference type="GO" id="GO:0008033">
    <property type="term" value="P:tRNA processing"/>
    <property type="evidence" value="ECO:0007669"/>
    <property type="project" value="UniProtKB-KW"/>
</dbReference>
<reference evidence="4 5" key="1">
    <citation type="journal article" date="2018" name="Sci. Data">
        <title>The draft genome sequence of cork oak.</title>
        <authorList>
            <person name="Ramos A.M."/>
            <person name="Usie A."/>
            <person name="Barbosa P."/>
            <person name="Barros P.M."/>
            <person name="Capote T."/>
            <person name="Chaves I."/>
            <person name="Simoes F."/>
            <person name="Abreu I."/>
            <person name="Carrasquinho I."/>
            <person name="Faro C."/>
            <person name="Guimaraes J.B."/>
            <person name="Mendonca D."/>
            <person name="Nobrega F."/>
            <person name="Rodrigues L."/>
            <person name="Saibo N.J.M."/>
            <person name="Varela M.C."/>
            <person name="Egas C."/>
            <person name="Matos J."/>
            <person name="Miguel C.M."/>
            <person name="Oliveira M.M."/>
            <person name="Ricardo C.P."/>
            <person name="Goncalves S."/>
        </authorList>
    </citation>
    <scope>NUCLEOTIDE SEQUENCE [LARGE SCALE GENOMIC DNA]</scope>
    <source>
        <strain evidence="5">cv. HL8</strain>
    </source>
</reference>
<protein>
    <submittedName>
        <fullName evidence="4">Ribonuclease p protein subunit p30</fullName>
    </submittedName>
</protein>
<organism evidence="4 5">
    <name type="scientific">Quercus suber</name>
    <name type="common">Cork oak</name>
    <dbReference type="NCBI Taxonomy" id="58331"/>
    <lineage>
        <taxon>Eukaryota</taxon>
        <taxon>Viridiplantae</taxon>
        <taxon>Streptophyta</taxon>
        <taxon>Embryophyta</taxon>
        <taxon>Tracheophyta</taxon>
        <taxon>Spermatophyta</taxon>
        <taxon>Magnoliopsida</taxon>
        <taxon>eudicotyledons</taxon>
        <taxon>Gunneridae</taxon>
        <taxon>Pentapetalae</taxon>
        <taxon>rosids</taxon>
        <taxon>fabids</taxon>
        <taxon>Fagales</taxon>
        <taxon>Fagaceae</taxon>
        <taxon>Quercus</taxon>
    </lineage>
</organism>
<dbReference type="InterPro" id="IPR002738">
    <property type="entry name" value="RNase_P_p30"/>
</dbReference>
<dbReference type="Proteomes" id="UP000237347">
    <property type="component" value="Unassembled WGS sequence"/>
</dbReference>
<comment type="caution">
    <text evidence="4">The sequence shown here is derived from an EMBL/GenBank/DDBJ whole genome shotgun (WGS) entry which is preliminary data.</text>
</comment>
<dbReference type="EMBL" id="PKMF04000361">
    <property type="protein sequence ID" value="KAK7836144.1"/>
    <property type="molecule type" value="Genomic_DNA"/>
</dbReference>
<dbReference type="SUPFAM" id="SSF89550">
    <property type="entry name" value="PHP domain-like"/>
    <property type="match status" value="2"/>
</dbReference>
<dbReference type="GO" id="GO:0003723">
    <property type="term" value="F:RNA binding"/>
    <property type="evidence" value="ECO:0007669"/>
    <property type="project" value="TreeGrafter"/>
</dbReference>
<comment type="similarity">
    <text evidence="2">Belongs to the eukaryotic/archaeal RNase P protein component 3 family.</text>
</comment>
<evidence type="ECO:0000313" key="5">
    <source>
        <dbReference type="Proteomes" id="UP000237347"/>
    </source>
</evidence>
<comment type="subcellular location">
    <subcellularLocation>
        <location evidence="1">Nucleus</location>
    </subcellularLocation>
</comment>
<evidence type="ECO:0000256" key="2">
    <source>
        <dbReference type="ARBA" id="ARBA00007331"/>
    </source>
</evidence>
<evidence type="ECO:0000313" key="4">
    <source>
        <dbReference type="EMBL" id="KAK7836144.1"/>
    </source>
</evidence>
<dbReference type="GO" id="GO:0005655">
    <property type="term" value="C:nucleolar ribonuclease P complex"/>
    <property type="evidence" value="ECO:0007669"/>
    <property type="project" value="TreeGrafter"/>
</dbReference>
<accession>A0AAW0KC73</accession>
<dbReference type="PANTHER" id="PTHR13031">
    <property type="entry name" value="RIBONUCLEASE P SUBUNIT P30"/>
    <property type="match status" value="1"/>
</dbReference>
<dbReference type="Gene3D" id="3.20.20.140">
    <property type="entry name" value="Metal-dependent hydrolases"/>
    <property type="match status" value="2"/>
</dbReference>
<proteinExistence type="inferred from homology"/>
<gene>
    <name evidence="4" type="primary">Rpp30</name>
    <name evidence="4" type="ORF">CFP56_022909</name>
</gene>
<dbReference type="AlphaFoldDB" id="A0AAW0KC73"/>
<name>A0AAW0KC73_QUESU</name>